<feature type="chain" id="PRO_5047363575" evidence="2">
    <location>
        <begin position="25"/>
        <end position="130"/>
    </location>
</feature>
<gene>
    <name evidence="3" type="ORF">OUZ56_007841</name>
</gene>
<dbReference type="Proteomes" id="UP001234178">
    <property type="component" value="Unassembled WGS sequence"/>
</dbReference>
<keyword evidence="1" id="KW-1133">Transmembrane helix</keyword>
<evidence type="ECO:0000313" key="3">
    <source>
        <dbReference type="EMBL" id="KAK4022371.1"/>
    </source>
</evidence>
<keyword evidence="2" id="KW-0732">Signal</keyword>
<proteinExistence type="predicted"/>
<keyword evidence="1" id="KW-0812">Transmembrane</keyword>
<accession>A0ABR0AB58</accession>
<comment type="caution">
    <text evidence="3">The sequence shown here is derived from an EMBL/GenBank/DDBJ whole genome shotgun (WGS) entry which is preliminary data.</text>
</comment>
<keyword evidence="4" id="KW-1185">Reference proteome</keyword>
<keyword evidence="1" id="KW-0472">Membrane</keyword>
<sequence length="130" mass="14068">MTKSFGSRLLYLFMVALLISACSAAGDVIGDSRTSLKPVSPLVSAFHGVALFSPILIFGGILAFALTIPSISAAGLFPFGRRKRRDLSAGKLSSVDFDFDRFLTREQSRALISLAAFVDSALDNYFRHFA</sequence>
<evidence type="ECO:0000256" key="1">
    <source>
        <dbReference type="SAM" id="Phobius"/>
    </source>
</evidence>
<dbReference type="EMBL" id="JAOYFB010000037">
    <property type="protein sequence ID" value="KAK4022371.1"/>
    <property type="molecule type" value="Genomic_DNA"/>
</dbReference>
<organism evidence="3 4">
    <name type="scientific">Daphnia magna</name>
    <dbReference type="NCBI Taxonomy" id="35525"/>
    <lineage>
        <taxon>Eukaryota</taxon>
        <taxon>Metazoa</taxon>
        <taxon>Ecdysozoa</taxon>
        <taxon>Arthropoda</taxon>
        <taxon>Crustacea</taxon>
        <taxon>Branchiopoda</taxon>
        <taxon>Diplostraca</taxon>
        <taxon>Cladocera</taxon>
        <taxon>Anomopoda</taxon>
        <taxon>Daphniidae</taxon>
        <taxon>Daphnia</taxon>
    </lineage>
</organism>
<feature type="transmembrane region" description="Helical" evidence="1">
    <location>
        <begin position="48"/>
        <end position="77"/>
    </location>
</feature>
<evidence type="ECO:0000313" key="4">
    <source>
        <dbReference type="Proteomes" id="UP001234178"/>
    </source>
</evidence>
<dbReference type="PROSITE" id="PS51257">
    <property type="entry name" value="PROKAR_LIPOPROTEIN"/>
    <property type="match status" value="1"/>
</dbReference>
<evidence type="ECO:0000256" key="2">
    <source>
        <dbReference type="SAM" id="SignalP"/>
    </source>
</evidence>
<reference evidence="3 4" key="1">
    <citation type="journal article" date="2023" name="Nucleic Acids Res.">
        <title>The hologenome of Daphnia magna reveals possible DNA methylation and microbiome-mediated evolution of the host genome.</title>
        <authorList>
            <person name="Chaturvedi A."/>
            <person name="Li X."/>
            <person name="Dhandapani V."/>
            <person name="Marshall H."/>
            <person name="Kissane S."/>
            <person name="Cuenca-Cambronero M."/>
            <person name="Asole G."/>
            <person name="Calvet F."/>
            <person name="Ruiz-Romero M."/>
            <person name="Marangio P."/>
            <person name="Guigo R."/>
            <person name="Rago D."/>
            <person name="Mirbahai L."/>
            <person name="Eastwood N."/>
            <person name="Colbourne J.K."/>
            <person name="Zhou J."/>
            <person name="Mallon E."/>
            <person name="Orsini L."/>
        </authorList>
    </citation>
    <scope>NUCLEOTIDE SEQUENCE [LARGE SCALE GENOMIC DNA]</scope>
    <source>
        <strain evidence="3">LRV0_1</strain>
    </source>
</reference>
<name>A0ABR0AB58_9CRUS</name>
<protein>
    <submittedName>
        <fullName evidence="3">Uncharacterized protein</fullName>
    </submittedName>
</protein>
<feature type="signal peptide" evidence="2">
    <location>
        <begin position="1"/>
        <end position="24"/>
    </location>
</feature>